<organism evidence="1 2">
    <name type="scientific">[Enterobacter] lignolyticus</name>
    <dbReference type="NCBI Taxonomy" id="1334193"/>
    <lineage>
        <taxon>Bacteria</taxon>
        <taxon>Pseudomonadati</taxon>
        <taxon>Pseudomonadota</taxon>
        <taxon>Gammaproteobacteria</taxon>
        <taxon>Enterobacterales</taxon>
        <taxon>Enterobacteriaceae</taxon>
        <taxon>Pluralibacter</taxon>
    </lineage>
</organism>
<dbReference type="PROSITE" id="PS51257">
    <property type="entry name" value="PROKAR_LIPOPROTEIN"/>
    <property type="match status" value="1"/>
</dbReference>
<evidence type="ECO:0000313" key="2">
    <source>
        <dbReference type="Proteomes" id="UP000069162"/>
    </source>
</evidence>
<dbReference type="RefSeq" id="WP_013368245.1">
    <property type="nucleotide sequence ID" value="NZ_CP012871.1"/>
</dbReference>
<gene>
    <name evidence="1" type="ORF">AO703_00325</name>
</gene>
<evidence type="ECO:0008006" key="3">
    <source>
        <dbReference type="Google" id="ProtNLM"/>
    </source>
</evidence>
<name>A0A806X8C0_9ENTR</name>
<sequence length="222" mass="24361">MKSSIIVTVVASAVMLSGCAKVKPETVQAANGSSVKVLSIGAQADLNNNRIPDAHLREVNPSHFATGMGIAVLGALTGNINSGDFDKENYKGSAVDTLPNPTKTYFVPKAKQSLKRWLDENGKGNTYKQELSIGYATWALIYRDMGTDNSVYQLKYKVLFYKRPESGNAFSAYTVAECAPVPVEAPLSEWHADNYKKVTVETNKYMDACLLEFNNQIPRLLK</sequence>
<dbReference type="AlphaFoldDB" id="A0A806X8C0"/>
<protein>
    <recommendedName>
        <fullName evidence="3">Lipoprotein</fullName>
    </recommendedName>
</protein>
<reference evidence="2" key="1">
    <citation type="submission" date="2015-10" db="EMBL/GenBank/DDBJ databases">
        <title>Complete Genome Sequencing of Klebsiella sp. strain G5.</title>
        <authorList>
            <person name="Chan K.-G."/>
            <person name="Chen J.-W."/>
        </authorList>
    </citation>
    <scope>NUCLEOTIDE SEQUENCE [LARGE SCALE GENOMIC DNA]</scope>
    <source>
        <strain evidence="2">G5</strain>
    </source>
</reference>
<dbReference type="Proteomes" id="UP000069162">
    <property type="component" value="Chromosome"/>
</dbReference>
<accession>A0A806X8C0</accession>
<evidence type="ECO:0000313" key="1">
    <source>
        <dbReference type="EMBL" id="ALR74831.1"/>
    </source>
</evidence>
<dbReference type="KEGG" id="kle:AO703_00325"/>
<dbReference type="OMA" id="WKANNYA"/>
<proteinExistence type="predicted"/>
<dbReference type="EMBL" id="CP012871">
    <property type="protein sequence ID" value="ALR74831.1"/>
    <property type="molecule type" value="Genomic_DNA"/>
</dbReference>